<protein>
    <submittedName>
        <fullName evidence="2">Uncharacterized protein</fullName>
    </submittedName>
</protein>
<sequence length="106" mass="11557">MHGAAYILERKRRVKDPEERDGGKKRGVSKPVDSPVSCMGSPVPLDSDLNSELLSALHTLGVDKVSVPMIYRGCFLSPIGRRTCADLIASHIRFGFSLVASFLLTD</sequence>
<reference evidence="2 3" key="1">
    <citation type="journal article" date="2014" name="Agronomy (Basel)">
        <title>A Draft Genome Sequence for Ensete ventricosum, the Drought-Tolerant Tree Against Hunger.</title>
        <authorList>
            <person name="Harrison J."/>
            <person name="Moore K.A."/>
            <person name="Paszkiewicz K."/>
            <person name="Jones T."/>
            <person name="Grant M."/>
            <person name="Ambacheew D."/>
            <person name="Muzemil S."/>
            <person name="Studholme D.J."/>
        </authorList>
    </citation>
    <scope>NUCLEOTIDE SEQUENCE [LARGE SCALE GENOMIC DNA]</scope>
</reference>
<gene>
    <name evidence="2" type="ORF">B296_00038449</name>
</gene>
<accession>A0A426ZQ00</accession>
<evidence type="ECO:0000256" key="1">
    <source>
        <dbReference type="SAM" id="MobiDB-lite"/>
    </source>
</evidence>
<evidence type="ECO:0000313" key="2">
    <source>
        <dbReference type="EMBL" id="RRT66048.1"/>
    </source>
</evidence>
<proteinExistence type="predicted"/>
<dbReference type="Proteomes" id="UP000287651">
    <property type="component" value="Unassembled WGS sequence"/>
</dbReference>
<name>A0A426ZQ00_ENSVE</name>
<feature type="compositionally biased region" description="Basic and acidic residues" evidence="1">
    <location>
        <begin position="15"/>
        <end position="24"/>
    </location>
</feature>
<organism evidence="2 3">
    <name type="scientific">Ensete ventricosum</name>
    <name type="common">Abyssinian banana</name>
    <name type="synonym">Musa ensete</name>
    <dbReference type="NCBI Taxonomy" id="4639"/>
    <lineage>
        <taxon>Eukaryota</taxon>
        <taxon>Viridiplantae</taxon>
        <taxon>Streptophyta</taxon>
        <taxon>Embryophyta</taxon>
        <taxon>Tracheophyta</taxon>
        <taxon>Spermatophyta</taxon>
        <taxon>Magnoliopsida</taxon>
        <taxon>Liliopsida</taxon>
        <taxon>Zingiberales</taxon>
        <taxon>Musaceae</taxon>
        <taxon>Ensete</taxon>
    </lineage>
</organism>
<dbReference type="AlphaFoldDB" id="A0A426ZQ00"/>
<comment type="caution">
    <text evidence="2">The sequence shown here is derived from an EMBL/GenBank/DDBJ whole genome shotgun (WGS) entry which is preliminary data.</text>
</comment>
<feature type="region of interest" description="Disordered" evidence="1">
    <location>
        <begin position="1"/>
        <end position="35"/>
    </location>
</feature>
<evidence type="ECO:0000313" key="3">
    <source>
        <dbReference type="Proteomes" id="UP000287651"/>
    </source>
</evidence>
<dbReference type="EMBL" id="AMZH03005580">
    <property type="protein sequence ID" value="RRT66048.1"/>
    <property type="molecule type" value="Genomic_DNA"/>
</dbReference>